<keyword evidence="3 5" id="KW-0479">Metal-binding</keyword>
<feature type="signal peptide" evidence="6">
    <location>
        <begin position="1"/>
        <end position="23"/>
    </location>
</feature>
<evidence type="ECO:0000313" key="8">
    <source>
        <dbReference type="Proteomes" id="UP000076967"/>
    </source>
</evidence>
<dbReference type="NCBIfam" id="TIGR01256">
    <property type="entry name" value="modA"/>
    <property type="match status" value="1"/>
</dbReference>
<feature type="chain" id="PRO_5039316925" evidence="6">
    <location>
        <begin position="24"/>
        <end position="271"/>
    </location>
</feature>
<protein>
    <submittedName>
        <fullName evidence="7">Molybdate ABC transporter substrate-binding protein</fullName>
    </submittedName>
</protein>
<evidence type="ECO:0000256" key="2">
    <source>
        <dbReference type="ARBA" id="ARBA00022505"/>
    </source>
</evidence>
<dbReference type="PIRSF" id="PIRSF004846">
    <property type="entry name" value="ModA"/>
    <property type="match status" value="1"/>
</dbReference>
<dbReference type="InterPro" id="IPR005950">
    <property type="entry name" value="ModA"/>
</dbReference>
<evidence type="ECO:0000313" key="7">
    <source>
        <dbReference type="EMBL" id="OAB42842.1"/>
    </source>
</evidence>
<dbReference type="Pfam" id="PF13531">
    <property type="entry name" value="SBP_bac_11"/>
    <property type="match status" value="1"/>
</dbReference>
<organism evidence="7 8">
    <name type="scientific">Paenibacillus glacialis</name>
    <dbReference type="NCBI Taxonomy" id="494026"/>
    <lineage>
        <taxon>Bacteria</taxon>
        <taxon>Bacillati</taxon>
        <taxon>Bacillota</taxon>
        <taxon>Bacilli</taxon>
        <taxon>Bacillales</taxon>
        <taxon>Paenibacillaceae</taxon>
        <taxon>Paenibacillus</taxon>
    </lineage>
</organism>
<dbReference type="InterPro" id="IPR041879">
    <property type="entry name" value="YvgL-like_PBP2"/>
</dbReference>
<feature type="binding site" evidence="5">
    <location>
        <position position="161"/>
    </location>
    <ligand>
        <name>molybdate</name>
        <dbReference type="ChEBI" id="CHEBI:36264"/>
    </ligand>
</feature>
<gene>
    <name evidence="7" type="ORF">PGLA_10290</name>
</gene>
<evidence type="ECO:0000256" key="5">
    <source>
        <dbReference type="PIRSR" id="PIRSR004846-1"/>
    </source>
</evidence>
<dbReference type="OrthoDB" id="9785015at2"/>
<comment type="similarity">
    <text evidence="1">Belongs to the bacterial solute-binding protein ModA family.</text>
</comment>
<dbReference type="SUPFAM" id="SSF53850">
    <property type="entry name" value="Periplasmic binding protein-like II"/>
    <property type="match status" value="1"/>
</dbReference>
<evidence type="ECO:0000256" key="1">
    <source>
        <dbReference type="ARBA" id="ARBA00009175"/>
    </source>
</evidence>
<keyword evidence="2 5" id="KW-0500">Molybdenum</keyword>
<dbReference type="GO" id="GO:0015689">
    <property type="term" value="P:molybdate ion transport"/>
    <property type="evidence" value="ECO:0007669"/>
    <property type="project" value="InterPro"/>
</dbReference>
<feature type="binding site" evidence="5">
    <location>
        <position position="51"/>
    </location>
    <ligand>
        <name>molybdate</name>
        <dbReference type="ChEBI" id="CHEBI:36264"/>
    </ligand>
</feature>
<dbReference type="InterPro" id="IPR050682">
    <property type="entry name" value="ModA/WtpA"/>
</dbReference>
<keyword evidence="4 6" id="KW-0732">Signal</keyword>
<dbReference type="AlphaFoldDB" id="A0A168L3L2"/>
<dbReference type="PROSITE" id="PS51257">
    <property type="entry name" value="PROKAR_LIPOPROTEIN"/>
    <property type="match status" value="1"/>
</dbReference>
<comment type="caution">
    <text evidence="7">The sequence shown here is derived from an EMBL/GenBank/DDBJ whole genome shotgun (WGS) entry which is preliminary data.</text>
</comment>
<evidence type="ECO:0000256" key="3">
    <source>
        <dbReference type="ARBA" id="ARBA00022723"/>
    </source>
</evidence>
<dbReference type="Gene3D" id="3.40.190.10">
    <property type="entry name" value="Periplasmic binding protein-like II"/>
    <property type="match status" value="2"/>
</dbReference>
<sequence length="271" mass="29795">MTRLIKSSYILCLILIISLIVVACNSSKNTTTQTIKAPVETIELTISAAASLTNALQDIQTLYETTHTNVKLNFNFAASGALQQQIEQGAPVDLFISAATKNLQALVDKQFIQADKHTNLLTNELVVVVPTDFNAVITKVSDLSHEDITKLAVGIPESVPAGNYAKEALTKANLWDTLQPKIVQAKDVRQVLQYVETGNVDAGFVYQTDALTTDKVKVIFTVDPTTYTTIKYPMGIISTTKHLEESEDFYTFLQTEAALKIFIKYGFSVPK</sequence>
<dbReference type="GO" id="GO:0030973">
    <property type="term" value="F:molybdate ion binding"/>
    <property type="evidence" value="ECO:0007669"/>
    <property type="project" value="TreeGrafter"/>
</dbReference>
<evidence type="ECO:0000256" key="6">
    <source>
        <dbReference type="SAM" id="SignalP"/>
    </source>
</evidence>
<evidence type="ECO:0000256" key="4">
    <source>
        <dbReference type="ARBA" id="ARBA00022729"/>
    </source>
</evidence>
<dbReference type="FunFam" id="3.40.190.10:FF:000035">
    <property type="entry name" value="Molybdate ABC transporter substrate-binding protein"/>
    <property type="match status" value="1"/>
</dbReference>
<dbReference type="PANTHER" id="PTHR30632">
    <property type="entry name" value="MOLYBDATE-BINDING PERIPLASMIC PROTEIN"/>
    <property type="match status" value="1"/>
</dbReference>
<proteinExistence type="inferred from homology"/>
<dbReference type="GO" id="GO:1901359">
    <property type="term" value="F:tungstate binding"/>
    <property type="evidence" value="ECO:0007669"/>
    <property type="project" value="UniProtKB-ARBA"/>
</dbReference>
<dbReference type="EMBL" id="LVJH01000017">
    <property type="protein sequence ID" value="OAB42842.1"/>
    <property type="molecule type" value="Genomic_DNA"/>
</dbReference>
<keyword evidence="8" id="KW-1185">Reference proteome</keyword>
<dbReference type="CDD" id="cd13537">
    <property type="entry name" value="PBP2_YvgL_like"/>
    <property type="match status" value="1"/>
</dbReference>
<dbReference type="GO" id="GO:0046872">
    <property type="term" value="F:metal ion binding"/>
    <property type="evidence" value="ECO:0007669"/>
    <property type="project" value="UniProtKB-KW"/>
</dbReference>
<dbReference type="Proteomes" id="UP000076967">
    <property type="component" value="Unassembled WGS sequence"/>
</dbReference>
<dbReference type="STRING" id="494026.PGLA_10290"/>
<feature type="binding site" evidence="5">
    <location>
        <position position="79"/>
    </location>
    <ligand>
        <name>molybdate</name>
        <dbReference type="ChEBI" id="CHEBI:36264"/>
    </ligand>
</feature>
<reference evidence="7 8" key="1">
    <citation type="submission" date="2016-03" db="EMBL/GenBank/DDBJ databases">
        <title>Draft genome sequence of Paenibacillus glacialis DSM 22343.</title>
        <authorList>
            <person name="Shin S.-K."/>
            <person name="Yi H."/>
        </authorList>
    </citation>
    <scope>NUCLEOTIDE SEQUENCE [LARGE SCALE GENOMIC DNA]</scope>
    <source>
        <strain evidence="7 8">DSM 22343</strain>
    </source>
</reference>
<accession>A0A168L3L2</accession>
<feature type="binding site" evidence="5">
    <location>
        <position position="188"/>
    </location>
    <ligand>
        <name>molybdate</name>
        <dbReference type="ChEBI" id="CHEBI:36264"/>
    </ligand>
</feature>
<dbReference type="PANTHER" id="PTHR30632:SF0">
    <property type="entry name" value="SULFATE-BINDING PROTEIN"/>
    <property type="match status" value="1"/>
</dbReference>
<dbReference type="RefSeq" id="WP_068532226.1">
    <property type="nucleotide sequence ID" value="NZ_LVJH01000017.1"/>
</dbReference>
<feature type="binding site" evidence="5">
    <location>
        <position position="206"/>
    </location>
    <ligand>
        <name>molybdate</name>
        <dbReference type="ChEBI" id="CHEBI:36264"/>
    </ligand>
</feature>
<name>A0A168L3L2_9BACL</name>